<dbReference type="EMBL" id="UZAF01018492">
    <property type="protein sequence ID" value="VDO52229.1"/>
    <property type="molecule type" value="Genomic_DNA"/>
</dbReference>
<keyword evidence="2" id="KW-1185">Reference proteome</keyword>
<reference evidence="1 2" key="1">
    <citation type="submission" date="2018-11" db="EMBL/GenBank/DDBJ databases">
        <authorList>
            <consortium name="Pathogen Informatics"/>
        </authorList>
    </citation>
    <scope>NUCLEOTIDE SEQUENCE [LARGE SCALE GENOMIC DNA]</scope>
    <source>
        <strain evidence="1 2">MHpl1</strain>
    </source>
</reference>
<dbReference type="AlphaFoldDB" id="A0A3P7WCU4"/>
<organism evidence="1 2">
    <name type="scientific">Haemonchus placei</name>
    <name type="common">Barber's pole worm</name>
    <dbReference type="NCBI Taxonomy" id="6290"/>
    <lineage>
        <taxon>Eukaryota</taxon>
        <taxon>Metazoa</taxon>
        <taxon>Ecdysozoa</taxon>
        <taxon>Nematoda</taxon>
        <taxon>Chromadorea</taxon>
        <taxon>Rhabditida</taxon>
        <taxon>Rhabditina</taxon>
        <taxon>Rhabditomorpha</taxon>
        <taxon>Strongyloidea</taxon>
        <taxon>Trichostrongylidae</taxon>
        <taxon>Haemonchus</taxon>
    </lineage>
</organism>
<sequence>MNTTRMIFSKLASSGAESIESGSGPIFFPLTVRLMYVLGKSDNSLMSLN</sequence>
<evidence type="ECO:0000313" key="1">
    <source>
        <dbReference type="EMBL" id="VDO52229.1"/>
    </source>
</evidence>
<gene>
    <name evidence="1" type="ORF">HPLM_LOCUS14232</name>
</gene>
<accession>A0A3P7WCU4</accession>
<protein>
    <submittedName>
        <fullName evidence="1">Uncharacterized protein</fullName>
    </submittedName>
</protein>
<name>A0A3P7WCU4_HAEPC</name>
<proteinExistence type="predicted"/>
<evidence type="ECO:0000313" key="2">
    <source>
        <dbReference type="Proteomes" id="UP000268014"/>
    </source>
</evidence>
<dbReference type="Proteomes" id="UP000268014">
    <property type="component" value="Unassembled WGS sequence"/>
</dbReference>